<evidence type="ECO:0000259" key="1">
    <source>
        <dbReference type="SMART" id="SM00382"/>
    </source>
</evidence>
<dbReference type="AlphaFoldDB" id="A0A1T5GCG9"/>
<organism evidence="2 3">
    <name type="scientific">Sphingobacterium nematocida</name>
    <dbReference type="NCBI Taxonomy" id="1513896"/>
    <lineage>
        <taxon>Bacteria</taxon>
        <taxon>Pseudomonadati</taxon>
        <taxon>Bacteroidota</taxon>
        <taxon>Sphingobacteriia</taxon>
        <taxon>Sphingobacteriales</taxon>
        <taxon>Sphingobacteriaceae</taxon>
        <taxon>Sphingobacterium</taxon>
    </lineage>
</organism>
<protein>
    <submittedName>
        <fullName evidence="2">ATPase family associated with various cellular activities (AAA)</fullName>
    </submittedName>
</protein>
<reference evidence="3" key="1">
    <citation type="submission" date="2017-02" db="EMBL/GenBank/DDBJ databases">
        <authorList>
            <person name="Varghese N."/>
            <person name="Submissions S."/>
        </authorList>
    </citation>
    <scope>NUCLEOTIDE SEQUENCE [LARGE SCALE GENOMIC DNA]</scope>
    <source>
        <strain evidence="3">DSM 24091</strain>
    </source>
</reference>
<dbReference type="InterPro" id="IPR050168">
    <property type="entry name" value="AAA_ATPase_domain"/>
</dbReference>
<dbReference type="PANTHER" id="PTHR23077">
    <property type="entry name" value="AAA-FAMILY ATPASE"/>
    <property type="match status" value="1"/>
</dbReference>
<dbReference type="InterPro" id="IPR003959">
    <property type="entry name" value="ATPase_AAA_core"/>
</dbReference>
<dbReference type="Pfam" id="PF00004">
    <property type="entry name" value="AAA"/>
    <property type="match status" value="1"/>
</dbReference>
<dbReference type="GO" id="GO:0016887">
    <property type="term" value="F:ATP hydrolysis activity"/>
    <property type="evidence" value="ECO:0007669"/>
    <property type="project" value="InterPro"/>
</dbReference>
<proteinExistence type="predicted"/>
<dbReference type="InterPro" id="IPR027417">
    <property type="entry name" value="P-loop_NTPase"/>
</dbReference>
<dbReference type="Gene3D" id="3.40.50.300">
    <property type="entry name" value="P-loop containing nucleotide triphosphate hydrolases"/>
    <property type="match status" value="1"/>
</dbReference>
<dbReference type="CDD" id="cd19481">
    <property type="entry name" value="RecA-like_protease"/>
    <property type="match status" value="1"/>
</dbReference>
<evidence type="ECO:0000313" key="3">
    <source>
        <dbReference type="Proteomes" id="UP000190150"/>
    </source>
</evidence>
<dbReference type="PANTHER" id="PTHR23077:SF198">
    <property type="entry name" value="ATP-DEPENDENT ZINC METALLOPROTEASE FTSH"/>
    <property type="match status" value="1"/>
</dbReference>
<dbReference type="Proteomes" id="UP000190150">
    <property type="component" value="Unassembled WGS sequence"/>
</dbReference>
<keyword evidence="3" id="KW-1185">Reference proteome</keyword>
<accession>A0A1T5GCG9</accession>
<dbReference type="SMART" id="SM00382">
    <property type="entry name" value="AAA"/>
    <property type="match status" value="1"/>
</dbReference>
<dbReference type="RefSeq" id="WP_079645599.1">
    <property type="nucleotide sequence ID" value="NZ_FUZF01000023.1"/>
</dbReference>
<dbReference type="OrthoDB" id="7438987at2"/>
<dbReference type="GO" id="GO:0005524">
    <property type="term" value="F:ATP binding"/>
    <property type="evidence" value="ECO:0007669"/>
    <property type="project" value="InterPro"/>
</dbReference>
<dbReference type="InterPro" id="IPR003593">
    <property type="entry name" value="AAA+_ATPase"/>
</dbReference>
<name>A0A1T5GCG9_9SPHI</name>
<dbReference type="SUPFAM" id="SSF52540">
    <property type="entry name" value="P-loop containing nucleoside triphosphate hydrolases"/>
    <property type="match status" value="1"/>
</dbReference>
<gene>
    <name evidence="2" type="ORF">SAMN05660841_03956</name>
</gene>
<dbReference type="EMBL" id="FUZF01000023">
    <property type="protein sequence ID" value="SKC06021.1"/>
    <property type="molecule type" value="Genomic_DNA"/>
</dbReference>
<feature type="domain" description="AAA+ ATPase" evidence="1">
    <location>
        <begin position="49"/>
        <end position="182"/>
    </location>
</feature>
<evidence type="ECO:0000313" key="2">
    <source>
        <dbReference type="EMBL" id="SKC06021.1"/>
    </source>
</evidence>
<dbReference type="STRING" id="1513896.SAMN05660841_03956"/>
<sequence>MNIADLLITKKEAVSLDDIILTHESRTQLDHLLKEHKYLDVLQGYELPVNNKILLYGASGCGKTSTAKALANALNKPIYILNLSNVISAKIGETSQHLKQVFDKAGRDQAVLFLDEFDQIGKSRMSEDKDVGEIRRLVNTLIQLIDYYPEKALLICATNHIEVIDKAILRRFQIQVEYTLPASNVLDEYYDTLLRKLPEQVVDGVERKYSISFAEAKDYAFTQAKYNLIQQLENSEVLLEAEALEV</sequence>